<dbReference type="EC" id="4.2.1.75" evidence="3 9"/>
<keyword evidence="5 9" id="KW-0627">Porphyrin biosynthesis</keyword>
<reference evidence="11" key="1">
    <citation type="submission" date="2023-07" db="EMBL/GenBank/DDBJ databases">
        <title>Genome content predicts the carbon catabolic preferences of heterotrophic bacteria.</title>
        <authorList>
            <person name="Gralka M."/>
        </authorList>
    </citation>
    <scope>NUCLEOTIDE SEQUENCE</scope>
    <source>
        <strain evidence="11">I2M16</strain>
    </source>
</reference>
<dbReference type="InterPro" id="IPR036108">
    <property type="entry name" value="4pyrrol_syn_uPrphyn_synt_sf"/>
</dbReference>
<evidence type="ECO:0000256" key="1">
    <source>
        <dbReference type="ARBA" id="ARBA00004772"/>
    </source>
</evidence>
<dbReference type="Gene3D" id="3.40.50.10090">
    <property type="match status" value="2"/>
</dbReference>
<evidence type="ECO:0000313" key="12">
    <source>
        <dbReference type="Proteomes" id="UP001169862"/>
    </source>
</evidence>
<evidence type="ECO:0000259" key="10">
    <source>
        <dbReference type="Pfam" id="PF02602"/>
    </source>
</evidence>
<dbReference type="InterPro" id="IPR003754">
    <property type="entry name" value="4pyrrol_synth_uPrphyn_synth"/>
</dbReference>
<evidence type="ECO:0000256" key="9">
    <source>
        <dbReference type="RuleBase" id="RU366031"/>
    </source>
</evidence>
<protein>
    <recommendedName>
        <fullName evidence="7 9">Uroporphyrinogen-III synthase</fullName>
        <ecNumber evidence="3 9">4.2.1.75</ecNumber>
    </recommendedName>
</protein>
<evidence type="ECO:0000256" key="2">
    <source>
        <dbReference type="ARBA" id="ARBA00008133"/>
    </source>
</evidence>
<dbReference type="Proteomes" id="UP001169862">
    <property type="component" value="Unassembled WGS sequence"/>
</dbReference>
<dbReference type="PANTHER" id="PTHR38042:SF1">
    <property type="entry name" value="UROPORPHYRINOGEN-III SYNTHASE, CHLOROPLASTIC"/>
    <property type="match status" value="1"/>
</dbReference>
<dbReference type="InterPro" id="IPR039793">
    <property type="entry name" value="UROS/Hem4"/>
</dbReference>
<organism evidence="11 12">
    <name type="scientific">Neptunomonas phycophila</name>
    <dbReference type="NCBI Taxonomy" id="1572645"/>
    <lineage>
        <taxon>Bacteria</taxon>
        <taxon>Pseudomonadati</taxon>
        <taxon>Pseudomonadota</taxon>
        <taxon>Gammaproteobacteria</taxon>
        <taxon>Oceanospirillales</taxon>
        <taxon>Oceanospirillaceae</taxon>
        <taxon>Neptunomonas</taxon>
    </lineage>
</organism>
<sequence>MPNALANLTGQRVLVTRPAHQAAQQIQQLRDCGATPIPLPLLAIHPIEATDPRYHLLKTQMMNIDEYQIIICVSPNAAKLAIEWIDEYWPQLPVGIEWLAIGGKTETMLNDAGIPAKRPAEGFNSEAMLTMPTLTELNGAKVLILRGDGGRATLAEGLSERGAIVTYANLYDRCCPTYEDTLIQSTIYQSSLTSILITSGEALDNFVTVVKGRQQQFSINSLLSLYLVVPSERIAEKARTIGFTTIMVAQGPDDESMIKALTLANDSEANA</sequence>
<comment type="similarity">
    <text evidence="2 9">Belongs to the uroporphyrinogen-III synthase family.</text>
</comment>
<dbReference type="RefSeq" id="WP_215151557.1">
    <property type="nucleotide sequence ID" value="NZ_JAHHDZ010000008.1"/>
</dbReference>
<evidence type="ECO:0000256" key="5">
    <source>
        <dbReference type="ARBA" id="ARBA00023244"/>
    </source>
</evidence>
<evidence type="ECO:0000313" key="11">
    <source>
        <dbReference type="EMBL" id="MDO6453209.1"/>
    </source>
</evidence>
<dbReference type="PANTHER" id="PTHR38042">
    <property type="entry name" value="UROPORPHYRINOGEN-III SYNTHASE, CHLOROPLASTIC"/>
    <property type="match status" value="1"/>
</dbReference>
<comment type="catalytic activity">
    <reaction evidence="8 9">
        <text>hydroxymethylbilane = uroporphyrinogen III + H2O</text>
        <dbReference type="Rhea" id="RHEA:18965"/>
        <dbReference type="ChEBI" id="CHEBI:15377"/>
        <dbReference type="ChEBI" id="CHEBI:57308"/>
        <dbReference type="ChEBI" id="CHEBI:57845"/>
        <dbReference type="EC" id="4.2.1.75"/>
    </reaction>
</comment>
<dbReference type="SUPFAM" id="SSF69618">
    <property type="entry name" value="HemD-like"/>
    <property type="match status" value="1"/>
</dbReference>
<evidence type="ECO:0000256" key="3">
    <source>
        <dbReference type="ARBA" id="ARBA00013109"/>
    </source>
</evidence>
<accession>A0AAW7XG09</accession>
<gene>
    <name evidence="11" type="ORF">Q4490_06490</name>
</gene>
<name>A0AAW7XG09_9GAMM</name>
<keyword evidence="4 9" id="KW-0456">Lyase</keyword>
<evidence type="ECO:0000256" key="8">
    <source>
        <dbReference type="ARBA" id="ARBA00048617"/>
    </source>
</evidence>
<dbReference type="GO" id="GO:0006782">
    <property type="term" value="P:protoporphyrinogen IX biosynthetic process"/>
    <property type="evidence" value="ECO:0007669"/>
    <property type="project" value="UniProtKB-UniRule"/>
</dbReference>
<dbReference type="AlphaFoldDB" id="A0AAW7XG09"/>
<dbReference type="GO" id="GO:0006780">
    <property type="term" value="P:uroporphyrinogen III biosynthetic process"/>
    <property type="evidence" value="ECO:0007669"/>
    <property type="project" value="UniProtKB-UniRule"/>
</dbReference>
<comment type="caution">
    <text evidence="11">The sequence shown here is derived from an EMBL/GenBank/DDBJ whole genome shotgun (WGS) entry which is preliminary data.</text>
</comment>
<comment type="pathway">
    <text evidence="1 9">Porphyrin-containing compound metabolism; protoporphyrin-IX biosynthesis; coproporphyrinogen-III from 5-aminolevulinate: step 3/4.</text>
</comment>
<dbReference type="Pfam" id="PF02602">
    <property type="entry name" value="HEM4"/>
    <property type="match status" value="1"/>
</dbReference>
<proteinExistence type="inferred from homology"/>
<feature type="domain" description="Tetrapyrrole biosynthesis uroporphyrinogen III synthase" evidence="10">
    <location>
        <begin position="27"/>
        <end position="258"/>
    </location>
</feature>
<dbReference type="CDD" id="cd06578">
    <property type="entry name" value="HemD"/>
    <property type="match status" value="1"/>
</dbReference>
<comment type="function">
    <text evidence="6 9">Catalyzes cyclization of the linear tetrapyrrole, hydroxymethylbilane, to the macrocyclic uroporphyrinogen III.</text>
</comment>
<evidence type="ECO:0000256" key="6">
    <source>
        <dbReference type="ARBA" id="ARBA00037589"/>
    </source>
</evidence>
<dbReference type="GO" id="GO:0004852">
    <property type="term" value="F:uroporphyrinogen-III synthase activity"/>
    <property type="evidence" value="ECO:0007669"/>
    <property type="project" value="UniProtKB-UniRule"/>
</dbReference>
<dbReference type="EMBL" id="JAUOPG010000003">
    <property type="protein sequence ID" value="MDO6453209.1"/>
    <property type="molecule type" value="Genomic_DNA"/>
</dbReference>
<evidence type="ECO:0000256" key="4">
    <source>
        <dbReference type="ARBA" id="ARBA00023239"/>
    </source>
</evidence>
<evidence type="ECO:0000256" key="7">
    <source>
        <dbReference type="ARBA" id="ARBA00040167"/>
    </source>
</evidence>